<accession>A0A4R6DNK3</accession>
<feature type="transmembrane region" description="Helical" evidence="7">
    <location>
        <begin position="46"/>
        <end position="68"/>
    </location>
</feature>
<feature type="transmembrane region" description="Helical" evidence="7">
    <location>
        <begin position="223"/>
        <end position="248"/>
    </location>
</feature>
<feature type="transmembrane region" description="Helical" evidence="7">
    <location>
        <begin position="145"/>
        <end position="168"/>
    </location>
</feature>
<dbReference type="Pfam" id="PF00528">
    <property type="entry name" value="BPD_transp_1"/>
    <property type="match status" value="1"/>
</dbReference>
<comment type="caution">
    <text evidence="9">The sequence shown here is derived from an EMBL/GenBank/DDBJ whole genome shotgun (WGS) entry which is preliminary data.</text>
</comment>
<dbReference type="PANTHER" id="PTHR32243">
    <property type="entry name" value="MALTOSE TRANSPORT SYSTEM PERMEASE-RELATED"/>
    <property type="match status" value="1"/>
</dbReference>
<evidence type="ECO:0000256" key="7">
    <source>
        <dbReference type="RuleBase" id="RU363032"/>
    </source>
</evidence>
<dbReference type="PROSITE" id="PS50928">
    <property type="entry name" value="ABC_TM1"/>
    <property type="match status" value="1"/>
</dbReference>
<keyword evidence="3" id="KW-1003">Cell membrane</keyword>
<dbReference type="GO" id="GO:0055085">
    <property type="term" value="P:transmembrane transport"/>
    <property type="evidence" value="ECO:0007669"/>
    <property type="project" value="InterPro"/>
</dbReference>
<dbReference type="PANTHER" id="PTHR32243:SF18">
    <property type="entry name" value="INNER MEMBRANE ABC TRANSPORTER PERMEASE PROTEIN YCJP"/>
    <property type="match status" value="1"/>
</dbReference>
<comment type="subcellular location">
    <subcellularLocation>
        <location evidence="1 7">Cell membrane</location>
        <topology evidence="1 7">Multi-pass membrane protein</topology>
    </subcellularLocation>
</comment>
<evidence type="ECO:0000256" key="2">
    <source>
        <dbReference type="ARBA" id="ARBA00022448"/>
    </source>
</evidence>
<dbReference type="AlphaFoldDB" id="A0A4R6DNK3"/>
<evidence type="ECO:0000256" key="1">
    <source>
        <dbReference type="ARBA" id="ARBA00004651"/>
    </source>
</evidence>
<sequence>MTTPSTSFSTRTRPTATLTESITTGDRGRRQKRPYDTDVTRLLPRWLLVTVIAVIIAFIAVPVLYILFGSVNSDVAVARGEYFPSEFTLSNYVDIWSTVALGEGLVNSMLTAGAVAVASAALAVSTAYVLVRFRFLGRLTILRGLLALQSIPGTLLLLPVFVVFSNIASATGVQIIGTRWGLFVTYLTFALPFSTWAMVTYLRGLPKELEEAARIDGASSTKILTKIVLPLSWPGIVVSAIFAFLLGWNDVLFSTIMTTPNTRTVAVVLQVLGTTQEGGAVPIYGQMMAASIVCAVPVVALYLIFQRYLVGGLTAGSVK</sequence>
<dbReference type="InterPro" id="IPR050901">
    <property type="entry name" value="BP-dep_ABC_trans_perm"/>
</dbReference>
<evidence type="ECO:0000259" key="8">
    <source>
        <dbReference type="PROSITE" id="PS50928"/>
    </source>
</evidence>
<dbReference type="GO" id="GO:0005886">
    <property type="term" value="C:plasma membrane"/>
    <property type="evidence" value="ECO:0007669"/>
    <property type="project" value="UniProtKB-SubCell"/>
</dbReference>
<keyword evidence="4 7" id="KW-0812">Transmembrane</keyword>
<dbReference type="STRING" id="2035.RU06_03540"/>
<keyword evidence="6 7" id="KW-0472">Membrane</keyword>
<evidence type="ECO:0000256" key="6">
    <source>
        <dbReference type="ARBA" id="ARBA00023136"/>
    </source>
</evidence>
<evidence type="ECO:0000256" key="3">
    <source>
        <dbReference type="ARBA" id="ARBA00022475"/>
    </source>
</evidence>
<dbReference type="EMBL" id="SNVW01000001">
    <property type="protein sequence ID" value="TDN46480.1"/>
    <property type="molecule type" value="Genomic_DNA"/>
</dbReference>
<name>A0A4R6DNK3_9MICO</name>
<keyword evidence="5 7" id="KW-1133">Transmembrane helix</keyword>
<dbReference type="CDD" id="cd06261">
    <property type="entry name" value="TM_PBP2"/>
    <property type="match status" value="1"/>
</dbReference>
<organism evidence="9 10">
    <name type="scientific">Curtobacterium flaccumfaciens</name>
    <dbReference type="NCBI Taxonomy" id="2035"/>
    <lineage>
        <taxon>Bacteria</taxon>
        <taxon>Bacillati</taxon>
        <taxon>Actinomycetota</taxon>
        <taxon>Actinomycetes</taxon>
        <taxon>Micrococcales</taxon>
        <taxon>Microbacteriaceae</taxon>
        <taxon>Curtobacterium</taxon>
    </lineage>
</organism>
<dbReference type="InterPro" id="IPR035906">
    <property type="entry name" value="MetI-like_sf"/>
</dbReference>
<protein>
    <submittedName>
        <fullName evidence="9">Carbohydrate ABC transporter membrane protein 2 (CUT1 family)</fullName>
    </submittedName>
</protein>
<feature type="transmembrane region" description="Helical" evidence="7">
    <location>
        <begin position="283"/>
        <end position="305"/>
    </location>
</feature>
<evidence type="ECO:0000256" key="5">
    <source>
        <dbReference type="ARBA" id="ARBA00022989"/>
    </source>
</evidence>
<reference evidence="9 10" key="1">
    <citation type="submission" date="2019-03" db="EMBL/GenBank/DDBJ databases">
        <title>Genomic analyses of the natural microbiome of Caenorhabditis elegans.</title>
        <authorList>
            <person name="Samuel B."/>
        </authorList>
    </citation>
    <scope>NUCLEOTIDE SEQUENCE [LARGE SCALE GENOMIC DNA]</scope>
    <source>
        <strain evidence="9 10">JUb65</strain>
    </source>
</reference>
<dbReference type="SUPFAM" id="SSF161098">
    <property type="entry name" value="MetI-like"/>
    <property type="match status" value="1"/>
</dbReference>
<feature type="transmembrane region" description="Helical" evidence="7">
    <location>
        <begin position="109"/>
        <end position="133"/>
    </location>
</feature>
<dbReference type="Proteomes" id="UP000295764">
    <property type="component" value="Unassembled WGS sequence"/>
</dbReference>
<evidence type="ECO:0000313" key="10">
    <source>
        <dbReference type="Proteomes" id="UP000295764"/>
    </source>
</evidence>
<feature type="transmembrane region" description="Helical" evidence="7">
    <location>
        <begin position="180"/>
        <end position="202"/>
    </location>
</feature>
<evidence type="ECO:0000313" key="9">
    <source>
        <dbReference type="EMBL" id="TDN46480.1"/>
    </source>
</evidence>
<dbReference type="RefSeq" id="WP_208108799.1">
    <property type="nucleotide sequence ID" value="NZ_SNVW01000001.1"/>
</dbReference>
<keyword evidence="2 7" id="KW-0813">Transport</keyword>
<comment type="similarity">
    <text evidence="7">Belongs to the binding-protein-dependent transport system permease family.</text>
</comment>
<proteinExistence type="inferred from homology"/>
<dbReference type="InterPro" id="IPR000515">
    <property type="entry name" value="MetI-like"/>
</dbReference>
<feature type="domain" description="ABC transmembrane type-1" evidence="8">
    <location>
        <begin position="105"/>
        <end position="305"/>
    </location>
</feature>
<gene>
    <name evidence="9" type="ORF">EDF64_101346</name>
</gene>
<dbReference type="Gene3D" id="1.10.3720.10">
    <property type="entry name" value="MetI-like"/>
    <property type="match status" value="1"/>
</dbReference>
<evidence type="ECO:0000256" key="4">
    <source>
        <dbReference type="ARBA" id="ARBA00022692"/>
    </source>
</evidence>